<accession>A0A1B2A2E5</accession>
<keyword evidence="1" id="KW-1133">Transmembrane helix</keyword>
<dbReference type="STRING" id="1246.BCR17_07220"/>
<evidence type="ECO:0000313" key="3">
    <source>
        <dbReference type="EMBL" id="QEA44415.1"/>
    </source>
</evidence>
<dbReference type="GO" id="GO:0005886">
    <property type="term" value="C:plasma membrane"/>
    <property type="evidence" value="ECO:0007669"/>
    <property type="project" value="TreeGrafter"/>
</dbReference>
<keyword evidence="4" id="KW-1185">Reference proteome</keyword>
<dbReference type="PANTHER" id="PTHR34980:SF2">
    <property type="entry name" value="INNER MEMBRANE PROTEIN YHAH-RELATED"/>
    <property type="match status" value="1"/>
</dbReference>
<sequence length="128" mass="14835">MLTSYKEFWTKILTWNATATRSQYWIPVIINYFLGGLLVNVIEKLQGHELGDIYNIADLTTNTTAQVIYLLVWVATLTLKVRRLHDTNHSAGWILIQFVPIIGTIWFFVLMVLPTTPESRWVINQSRV</sequence>
<gene>
    <name evidence="3" type="ORF">FGL83_06890</name>
    <name evidence="2" type="ORF">GQS40_06640</name>
</gene>
<dbReference type="PANTHER" id="PTHR34980">
    <property type="entry name" value="INNER MEMBRANE PROTEIN-RELATED-RELATED"/>
    <property type="match status" value="1"/>
</dbReference>
<reference evidence="2 5" key="2">
    <citation type="submission" date="2019-12" db="EMBL/GenBank/DDBJ databases">
        <title>Complete genome sequence of Leuconostoc lactis strain AVN1 provides insights into metabolic potential.</title>
        <authorList>
            <person name="Besrour N."/>
            <person name="Najjari A."/>
            <person name="Fhoula I."/>
            <person name="Jaballah S."/>
            <person name="Klibi N."/>
            <person name="Ouzari H.I."/>
        </authorList>
    </citation>
    <scope>NUCLEOTIDE SEQUENCE [LARGE SCALE GENOMIC DNA]</scope>
    <source>
        <strain evidence="2 5">AVN1</strain>
    </source>
</reference>
<dbReference type="AlphaFoldDB" id="A0A1B2A2E5"/>
<dbReference type="GeneID" id="66531921"/>
<dbReference type="Proteomes" id="UP000321298">
    <property type="component" value="Chromosome"/>
</dbReference>
<name>A0A1B2A2E5_LEULA</name>
<proteinExistence type="predicted"/>
<feature type="transmembrane region" description="Helical" evidence="1">
    <location>
        <begin position="54"/>
        <end position="79"/>
    </location>
</feature>
<dbReference type="EMBL" id="CP042387">
    <property type="protein sequence ID" value="QEA44415.1"/>
    <property type="molecule type" value="Genomic_DNA"/>
</dbReference>
<organism evidence="2 5">
    <name type="scientific">Leuconostoc lactis</name>
    <dbReference type="NCBI Taxonomy" id="1246"/>
    <lineage>
        <taxon>Bacteria</taxon>
        <taxon>Bacillati</taxon>
        <taxon>Bacillota</taxon>
        <taxon>Bacilli</taxon>
        <taxon>Lactobacillales</taxon>
        <taxon>Lactobacillaceae</taxon>
        <taxon>Leuconostoc</taxon>
    </lineage>
</organism>
<evidence type="ECO:0000313" key="5">
    <source>
        <dbReference type="Proteomes" id="UP000478636"/>
    </source>
</evidence>
<dbReference type="Pfam" id="PF05656">
    <property type="entry name" value="DUF805"/>
    <property type="match status" value="1"/>
</dbReference>
<evidence type="ECO:0000313" key="4">
    <source>
        <dbReference type="Proteomes" id="UP000321298"/>
    </source>
</evidence>
<feature type="transmembrane region" description="Helical" evidence="1">
    <location>
        <begin position="24"/>
        <end position="42"/>
    </location>
</feature>
<dbReference type="EMBL" id="WSZI01000013">
    <property type="protein sequence ID" value="MWN21349.1"/>
    <property type="molecule type" value="Genomic_DNA"/>
</dbReference>
<dbReference type="Proteomes" id="UP000478636">
    <property type="component" value="Unassembled WGS sequence"/>
</dbReference>
<feature type="transmembrane region" description="Helical" evidence="1">
    <location>
        <begin position="91"/>
        <end position="113"/>
    </location>
</feature>
<evidence type="ECO:0000313" key="2">
    <source>
        <dbReference type="EMBL" id="MWN21349.1"/>
    </source>
</evidence>
<protein>
    <submittedName>
        <fullName evidence="2">DUF805 domain-containing protein</fullName>
    </submittedName>
</protein>
<dbReference type="RefSeq" id="WP_010000682.1">
    <property type="nucleotide sequence ID" value="NZ_CAUSCP010000016.1"/>
</dbReference>
<evidence type="ECO:0000256" key="1">
    <source>
        <dbReference type="SAM" id="Phobius"/>
    </source>
</evidence>
<keyword evidence="1" id="KW-0812">Transmembrane</keyword>
<dbReference type="KEGG" id="llf:BCR17_07220"/>
<reference evidence="3 4" key="1">
    <citation type="submission" date="2019-06" db="EMBL/GenBank/DDBJ databases">
        <title>Genome analyses of bacteria isolated from kimchi.</title>
        <authorList>
            <person name="Lee S."/>
            <person name="Ahn S."/>
            <person name="Roh S."/>
        </authorList>
    </citation>
    <scope>NUCLEOTIDE SEQUENCE [LARGE SCALE GENOMIC DNA]</scope>
    <source>
        <strain evidence="3 4">CBA3625</strain>
    </source>
</reference>
<keyword evidence="1" id="KW-0472">Membrane</keyword>
<dbReference type="InterPro" id="IPR008523">
    <property type="entry name" value="DUF805"/>
</dbReference>